<feature type="compositionally biased region" description="Polar residues" evidence="6">
    <location>
        <begin position="368"/>
        <end position="377"/>
    </location>
</feature>
<dbReference type="STRING" id="857340.A0A086T5Q3"/>
<dbReference type="InterPro" id="IPR008942">
    <property type="entry name" value="ENTH_VHS"/>
</dbReference>
<dbReference type="AlphaFoldDB" id="A0A086T5Q3"/>
<dbReference type="Proteomes" id="UP000029964">
    <property type="component" value="Unassembled WGS sequence"/>
</dbReference>
<dbReference type="SMART" id="SM00360">
    <property type="entry name" value="RRM"/>
    <property type="match status" value="1"/>
</dbReference>
<dbReference type="PROSITE" id="PS50102">
    <property type="entry name" value="RRM"/>
    <property type="match status" value="1"/>
</dbReference>
<keyword evidence="3 5" id="KW-0694">RNA-binding</keyword>
<dbReference type="PANTHER" id="PTHR23140:SF4">
    <property type="entry name" value="PROTEIN CBR-NRD-1"/>
    <property type="match status" value="1"/>
</dbReference>
<evidence type="ECO:0000313" key="9">
    <source>
        <dbReference type="EMBL" id="KFH44685.1"/>
    </source>
</evidence>
<dbReference type="SUPFAM" id="SSF48464">
    <property type="entry name" value="ENTH/VHS domain"/>
    <property type="match status" value="1"/>
</dbReference>
<evidence type="ECO:0000256" key="4">
    <source>
        <dbReference type="ARBA" id="ARBA00023242"/>
    </source>
</evidence>
<dbReference type="InterPro" id="IPR012677">
    <property type="entry name" value="Nucleotide-bd_a/b_plait_sf"/>
</dbReference>
<dbReference type="PROSITE" id="PS51391">
    <property type="entry name" value="CID"/>
    <property type="match status" value="1"/>
</dbReference>
<proteinExistence type="predicted"/>
<feature type="domain" description="RRM" evidence="7">
    <location>
        <begin position="489"/>
        <end position="555"/>
    </location>
</feature>
<dbReference type="GO" id="GO:0031126">
    <property type="term" value="P:sno(s)RNA 3'-end processing"/>
    <property type="evidence" value="ECO:0007669"/>
    <property type="project" value="UniProtKB-ARBA"/>
</dbReference>
<dbReference type="FunFam" id="3.30.70.330:FF:000397">
    <property type="entry name" value="RNA binding protein Nrd1"/>
    <property type="match status" value="1"/>
</dbReference>
<dbReference type="SMART" id="SM00582">
    <property type="entry name" value="RPR"/>
    <property type="match status" value="1"/>
</dbReference>
<dbReference type="GO" id="GO:0003723">
    <property type="term" value="F:RNA binding"/>
    <property type="evidence" value="ECO:0007669"/>
    <property type="project" value="UniProtKB-UniRule"/>
</dbReference>
<dbReference type="InterPro" id="IPR006569">
    <property type="entry name" value="CID_dom"/>
</dbReference>
<feature type="compositionally biased region" description="Low complexity" evidence="6">
    <location>
        <begin position="237"/>
        <end position="253"/>
    </location>
</feature>
<dbReference type="Gene3D" id="3.30.70.330">
    <property type="match status" value="1"/>
</dbReference>
<dbReference type="GO" id="GO:0032991">
    <property type="term" value="C:protein-containing complex"/>
    <property type="evidence" value="ECO:0007669"/>
    <property type="project" value="UniProtKB-ARBA"/>
</dbReference>
<dbReference type="HOGENOM" id="CLU_016577_0_0_1"/>
<evidence type="ECO:0000256" key="5">
    <source>
        <dbReference type="PROSITE-ProRule" id="PRU00176"/>
    </source>
</evidence>
<dbReference type="GO" id="GO:0031124">
    <property type="term" value="P:mRNA 3'-end processing"/>
    <property type="evidence" value="ECO:0007669"/>
    <property type="project" value="UniProtKB-ARBA"/>
</dbReference>
<accession>A0A086T5Q3</accession>
<sequence>MASEELEAGLQAMLNLKPPGVSGSRINSLTTLCVTNIEACLPPQPASESVLIQKIYTHFKKTPGTHKLGVLYVVDSVTRKWLEQAKAQGQAVNSTAPDGTYAAGVHRVTELMPVLMNDILQSCPEEQKEKIKKLLDIWEKGQTFPPAMVESFREKLRASPPKVSTTPPGSPPPNVVASIQGGAPAQAQAPAPAAPAPPARDSQSILNALANLARQSTPAAPSASSVPAPAAPYNVPAAATGLPQPVSSVSQPRAQPPPQPQAPVSYPPSTQPAMNLPFSLPQMPGPNGLPGAVPNAAPPFPAVPGVPGNPVIDSQQQQQIALIKALADSGVPFDKIPTLLQSLSGVTGAAGAVAGAGTLAQVPPVPAPQNSYAQGQPSWGAPAPQHDEPPRDWRGYNDGGNSRGYDSRSRSKSPDRGWGRRGSPREGRDRRDHGRDSPARGRDDRNGRRGGEYRDRSPGRRRGQSPLPTEKWTDFDPTLPTGHIKVLSRTLFVGGVTCSEQELRGIFSRFGTVQTCIVNKDKRHAFVKMLTRKDALAAKEGTEDNRNLEVALRTRWGVGFGPRDCSDYATGISVIPIHRLTEADRKWMLTAPHGGSGGRPIATGLVVEEPDIEIGAGVSSKAISRRMQTDKGGANGPKSTRQREDDGWGRRAGRGSGGDGHRGGGGGGGSGGEGRGGEGPVQPDFPFGLGTLPNGMPNFPAGFSFPAPDGGNNAKWA</sequence>
<dbReference type="InterPro" id="IPR000504">
    <property type="entry name" value="RRM_dom"/>
</dbReference>
<feature type="region of interest" description="Disordered" evidence="6">
    <location>
        <begin position="153"/>
        <end position="201"/>
    </location>
</feature>
<feature type="region of interest" description="Disordered" evidence="6">
    <location>
        <begin position="618"/>
        <end position="717"/>
    </location>
</feature>
<dbReference type="Pfam" id="PF00076">
    <property type="entry name" value="RRM_1"/>
    <property type="match status" value="1"/>
</dbReference>
<evidence type="ECO:0000256" key="1">
    <source>
        <dbReference type="ARBA" id="ARBA00004123"/>
    </source>
</evidence>
<comment type="subcellular location">
    <subcellularLocation>
        <location evidence="1">Nucleus</location>
    </subcellularLocation>
</comment>
<comment type="caution">
    <text evidence="9">The sequence shown here is derived from an EMBL/GenBank/DDBJ whole genome shotgun (WGS) entry which is preliminary data.</text>
</comment>
<evidence type="ECO:0000256" key="6">
    <source>
        <dbReference type="SAM" id="MobiDB-lite"/>
    </source>
</evidence>
<evidence type="ECO:0000256" key="2">
    <source>
        <dbReference type="ARBA" id="ARBA00022553"/>
    </source>
</evidence>
<dbReference type="InterPro" id="IPR048892">
    <property type="entry name" value="Nrd1_Seb1_dom2"/>
</dbReference>
<dbReference type="Pfam" id="PF21380">
    <property type="entry name" value="Nrd1-Seb1_dom2"/>
    <property type="match status" value="1"/>
</dbReference>
<feature type="region of interest" description="Disordered" evidence="6">
    <location>
        <begin position="237"/>
        <end position="270"/>
    </location>
</feature>
<dbReference type="Pfam" id="PF04818">
    <property type="entry name" value="CID"/>
    <property type="match status" value="1"/>
</dbReference>
<feature type="compositionally biased region" description="Basic and acidic residues" evidence="6">
    <location>
        <begin position="385"/>
        <end position="395"/>
    </location>
</feature>
<dbReference type="SUPFAM" id="SSF54928">
    <property type="entry name" value="RNA-binding domain, RBD"/>
    <property type="match status" value="1"/>
</dbReference>
<dbReference type="CDD" id="cd16984">
    <property type="entry name" value="CID_Nrd1_like"/>
    <property type="match status" value="1"/>
</dbReference>
<reference evidence="10" key="1">
    <citation type="journal article" date="2014" name="Genome Announc.">
        <title>Genome sequence and annotation of Acremonium chrysogenum, producer of the beta-lactam antibiotic cephalosporin C.</title>
        <authorList>
            <person name="Terfehr D."/>
            <person name="Dahlmann T.A."/>
            <person name="Specht T."/>
            <person name="Zadra I."/>
            <person name="Kuernsteiner H."/>
            <person name="Kueck U."/>
        </authorList>
    </citation>
    <scope>NUCLEOTIDE SEQUENCE [LARGE SCALE GENOMIC DNA]</scope>
    <source>
        <strain evidence="10">ATCC 11550 / CBS 779.69 / DSM 880 / IAM 14645 / JCM 23072 / IMI 49137</strain>
    </source>
</reference>
<name>A0A086T5Q3_HAPC1</name>
<feature type="compositionally biased region" description="Gly residues" evidence="6">
    <location>
        <begin position="654"/>
        <end position="679"/>
    </location>
</feature>
<dbReference type="GO" id="GO:0006369">
    <property type="term" value="P:termination of RNA polymerase II transcription"/>
    <property type="evidence" value="ECO:0007669"/>
    <property type="project" value="UniProtKB-ARBA"/>
</dbReference>
<feature type="compositionally biased region" description="Pro residues" evidence="6">
    <location>
        <begin position="254"/>
        <end position="270"/>
    </location>
</feature>
<feature type="domain" description="CID" evidence="8">
    <location>
        <begin position="1"/>
        <end position="160"/>
    </location>
</feature>
<gene>
    <name evidence="9" type="ORF">ACRE_045320</name>
</gene>
<feature type="compositionally biased region" description="Basic and acidic residues" evidence="6">
    <location>
        <begin position="405"/>
        <end position="458"/>
    </location>
</feature>
<dbReference type="InterPro" id="IPR051485">
    <property type="entry name" value="SR-CTD_assoc_factor"/>
</dbReference>
<feature type="region of interest" description="Disordered" evidence="6">
    <location>
        <begin position="365"/>
        <end position="479"/>
    </location>
</feature>
<keyword evidence="4" id="KW-0539">Nucleus</keyword>
<keyword evidence="2" id="KW-0597">Phosphoprotein</keyword>
<dbReference type="OrthoDB" id="79367at2759"/>
<evidence type="ECO:0000313" key="10">
    <source>
        <dbReference type="Proteomes" id="UP000029964"/>
    </source>
</evidence>
<dbReference type="PANTHER" id="PTHR23140">
    <property type="entry name" value="RNA PROCESSING PROTEIN LD23810P"/>
    <property type="match status" value="1"/>
</dbReference>
<dbReference type="GO" id="GO:0010629">
    <property type="term" value="P:negative regulation of gene expression"/>
    <property type="evidence" value="ECO:0007669"/>
    <property type="project" value="UniProtKB-ARBA"/>
</dbReference>
<dbReference type="InterPro" id="IPR035979">
    <property type="entry name" value="RBD_domain_sf"/>
</dbReference>
<dbReference type="FunFam" id="1.25.40.90:FF:000026">
    <property type="entry name" value="RNA binding protein Nrd1"/>
    <property type="match status" value="1"/>
</dbReference>
<dbReference type="Gene3D" id="1.25.40.90">
    <property type="match status" value="1"/>
</dbReference>
<organism evidence="9 10">
    <name type="scientific">Hapsidospora chrysogenum (strain ATCC 11550 / CBS 779.69 / DSM 880 / IAM 14645 / JCM 23072 / IMI 49137)</name>
    <name type="common">Acremonium chrysogenum</name>
    <dbReference type="NCBI Taxonomy" id="857340"/>
    <lineage>
        <taxon>Eukaryota</taxon>
        <taxon>Fungi</taxon>
        <taxon>Dikarya</taxon>
        <taxon>Ascomycota</taxon>
        <taxon>Pezizomycotina</taxon>
        <taxon>Sordariomycetes</taxon>
        <taxon>Hypocreomycetidae</taxon>
        <taxon>Hypocreales</taxon>
        <taxon>Bionectriaceae</taxon>
        <taxon>Hapsidospora</taxon>
    </lineage>
</organism>
<evidence type="ECO:0000259" key="8">
    <source>
        <dbReference type="PROSITE" id="PS51391"/>
    </source>
</evidence>
<dbReference type="EMBL" id="JPKY01000044">
    <property type="protein sequence ID" value="KFH44685.1"/>
    <property type="molecule type" value="Genomic_DNA"/>
</dbReference>
<keyword evidence="10" id="KW-1185">Reference proteome</keyword>
<dbReference type="GO" id="GO:0005634">
    <property type="term" value="C:nucleus"/>
    <property type="evidence" value="ECO:0007669"/>
    <property type="project" value="UniProtKB-SubCell"/>
</dbReference>
<evidence type="ECO:0000259" key="7">
    <source>
        <dbReference type="PROSITE" id="PS50102"/>
    </source>
</evidence>
<protein>
    <submittedName>
        <fullName evidence="9">Rpb7-binding protein-like protein</fullName>
    </submittedName>
</protein>
<evidence type="ECO:0000256" key="3">
    <source>
        <dbReference type="ARBA" id="ARBA00022884"/>
    </source>
</evidence>